<dbReference type="Proteomes" id="UP000030437">
    <property type="component" value="Unassembled WGS sequence"/>
</dbReference>
<evidence type="ECO:0000256" key="3">
    <source>
        <dbReference type="ARBA" id="ARBA00023163"/>
    </source>
</evidence>
<accession>A0A0A3IPY0</accession>
<dbReference type="InterPro" id="IPR000835">
    <property type="entry name" value="HTH_MarR-typ"/>
</dbReference>
<dbReference type="GO" id="GO:0003677">
    <property type="term" value="F:DNA binding"/>
    <property type="evidence" value="ECO:0007669"/>
    <property type="project" value="UniProtKB-KW"/>
</dbReference>
<dbReference type="GO" id="GO:0003700">
    <property type="term" value="F:DNA-binding transcription factor activity"/>
    <property type="evidence" value="ECO:0007669"/>
    <property type="project" value="InterPro"/>
</dbReference>
<keyword evidence="6" id="KW-1185">Reference proteome</keyword>
<dbReference type="SMART" id="SM00347">
    <property type="entry name" value="HTH_MARR"/>
    <property type="match status" value="1"/>
</dbReference>
<comment type="caution">
    <text evidence="5">The sequence shown here is derived from an EMBL/GenBank/DDBJ whole genome shotgun (WGS) entry which is preliminary data.</text>
</comment>
<dbReference type="eggNOG" id="COG1846">
    <property type="taxonomic scope" value="Bacteria"/>
</dbReference>
<dbReference type="InterPro" id="IPR036388">
    <property type="entry name" value="WH-like_DNA-bd_sf"/>
</dbReference>
<evidence type="ECO:0000256" key="2">
    <source>
        <dbReference type="ARBA" id="ARBA00023125"/>
    </source>
</evidence>
<keyword evidence="1" id="KW-0805">Transcription regulation</keyword>
<dbReference type="Pfam" id="PF01047">
    <property type="entry name" value="MarR"/>
    <property type="match status" value="1"/>
</dbReference>
<feature type="domain" description="HTH marR-type" evidence="4">
    <location>
        <begin position="1"/>
        <end position="136"/>
    </location>
</feature>
<gene>
    <name evidence="5" type="ORF">CD32_10035</name>
</gene>
<dbReference type="PANTHER" id="PTHR42756:SF1">
    <property type="entry name" value="TRANSCRIPTIONAL REPRESSOR OF EMRAB OPERON"/>
    <property type="match status" value="1"/>
</dbReference>
<dbReference type="RefSeq" id="WP_036154042.1">
    <property type="nucleotide sequence ID" value="NZ_AVCX01000007.1"/>
</dbReference>
<dbReference type="EMBL" id="JPVP01000054">
    <property type="protein sequence ID" value="KGR85540.1"/>
    <property type="molecule type" value="Genomic_DNA"/>
</dbReference>
<dbReference type="PANTHER" id="PTHR42756">
    <property type="entry name" value="TRANSCRIPTIONAL REGULATOR, MARR"/>
    <property type="match status" value="1"/>
</dbReference>
<evidence type="ECO:0000256" key="1">
    <source>
        <dbReference type="ARBA" id="ARBA00023015"/>
    </source>
</evidence>
<dbReference type="AlphaFoldDB" id="A0A0A3IPY0"/>
<dbReference type="STRING" id="1220589.CD32_10035"/>
<sequence length="140" mass="15921">MNLNECINFLLSVSQHKVYKYFKGYLEEFEITPAQYGVLNCLWAEGKVSPKRIGELLYLEAPTVSGILDKMQKMNLIDREIDPNNRRNVLVTSTEKANELRDVIQAASSDMNKNVLQELDDQEIEALKKGLSKIIGTELS</sequence>
<dbReference type="SUPFAM" id="SSF46785">
    <property type="entry name" value="Winged helix' DNA-binding domain"/>
    <property type="match status" value="1"/>
</dbReference>
<evidence type="ECO:0000313" key="6">
    <source>
        <dbReference type="Proteomes" id="UP000030437"/>
    </source>
</evidence>
<keyword evidence="2" id="KW-0238">DNA-binding</keyword>
<protein>
    <submittedName>
        <fullName evidence="5">MarR family transcriptional regulator</fullName>
    </submittedName>
</protein>
<organism evidence="5 6">
    <name type="scientific">Lysinibacillus odysseyi 34hs-1 = NBRC 100172</name>
    <dbReference type="NCBI Taxonomy" id="1220589"/>
    <lineage>
        <taxon>Bacteria</taxon>
        <taxon>Bacillati</taxon>
        <taxon>Bacillota</taxon>
        <taxon>Bacilli</taxon>
        <taxon>Bacillales</taxon>
        <taxon>Bacillaceae</taxon>
        <taxon>Lysinibacillus</taxon>
    </lineage>
</organism>
<name>A0A0A3IPY0_9BACI</name>
<reference evidence="5 6" key="1">
    <citation type="submission" date="2014-02" db="EMBL/GenBank/DDBJ databases">
        <title>Draft genome sequence of Lysinibacillus odysseyi NBRC 100172.</title>
        <authorList>
            <person name="Zhang F."/>
            <person name="Wang G."/>
            <person name="Zhang L."/>
        </authorList>
    </citation>
    <scope>NUCLEOTIDE SEQUENCE [LARGE SCALE GENOMIC DNA]</scope>
    <source>
        <strain evidence="5 6">NBRC 100172</strain>
    </source>
</reference>
<dbReference type="PROSITE" id="PS50995">
    <property type="entry name" value="HTH_MARR_2"/>
    <property type="match status" value="1"/>
</dbReference>
<evidence type="ECO:0000259" key="4">
    <source>
        <dbReference type="PROSITE" id="PS50995"/>
    </source>
</evidence>
<dbReference type="InterPro" id="IPR036390">
    <property type="entry name" value="WH_DNA-bd_sf"/>
</dbReference>
<dbReference type="Gene3D" id="1.10.10.10">
    <property type="entry name" value="Winged helix-like DNA-binding domain superfamily/Winged helix DNA-binding domain"/>
    <property type="match status" value="1"/>
</dbReference>
<dbReference type="PRINTS" id="PR00598">
    <property type="entry name" value="HTHMARR"/>
</dbReference>
<keyword evidence="3" id="KW-0804">Transcription</keyword>
<evidence type="ECO:0000313" key="5">
    <source>
        <dbReference type="EMBL" id="KGR85540.1"/>
    </source>
</evidence>
<proteinExistence type="predicted"/>
<dbReference type="OrthoDB" id="9799663at2"/>